<accession>A0A6J4T2A3</accession>
<evidence type="ECO:0000259" key="2">
    <source>
        <dbReference type="PROSITE" id="PS51494"/>
    </source>
</evidence>
<dbReference type="EMBL" id="CADCVR010000081">
    <property type="protein sequence ID" value="CAA9511286.1"/>
    <property type="molecule type" value="Genomic_DNA"/>
</dbReference>
<dbReference type="InterPro" id="IPR008763">
    <property type="entry name" value="Peptidase_S55"/>
</dbReference>
<protein>
    <recommendedName>
        <fullName evidence="2">Peptidase S55 domain-containing protein</fullName>
    </recommendedName>
</protein>
<dbReference type="AlphaFoldDB" id="A0A6J4T2A3"/>
<evidence type="ECO:0000313" key="3">
    <source>
        <dbReference type="EMBL" id="CAA9511286.1"/>
    </source>
</evidence>
<name>A0A6J4T2A3_9ACTN</name>
<feature type="chain" id="PRO_5026851414" description="Peptidase S55 domain-containing protein" evidence="1">
    <location>
        <begin position="25"/>
        <end position="593"/>
    </location>
</feature>
<reference evidence="3" key="1">
    <citation type="submission" date="2020-02" db="EMBL/GenBank/DDBJ databases">
        <authorList>
            <person name="Meier V. D."/>
        </authorList>
    </citation>
    <scope>NUCLEOTIDE SEQUENCE</scope>
    <source>
        <strain evidence="3">AVDCRST_MAG53</strain>
    </source>
</reference>
<proteinExistence type="predicted"/>
<organism evidence="3">
    <name type="scientific">uncultured Solirubrobacteraceae bacterium</name>
    <dbReference type="NCBI Taxonomy" id="1162706"/>
    <lineage>
        <taxon>Bacteria</taxon>
        <taxon>Bacillati</taxon>
        <taxon>Actinomycetota</taxon>
        <taxon>Thermoleophilia</taxon>
        <taxon>Solirubrobacterales</taxon>
        <taxon>Solirubrobacteraceae</taxon>
        <taxon>environmental samples</taxon>
    </lineage>
</organism>
<gene>
    <name evidence="3" type="ORF">AVDCRST_MAG53-2631</name>
</gene>
<feature type="signal peptide" evidence="1">
    <location>
        <begin position="1"/>
        <end position="24"/>
    </location>
</feature>
<keyword evidence="1" id="KW-0732">Signal</keyword>
<feature type="domain" description="Peptidase S55" evidence="2">
    <location>
        <begin position="1"/>
        <end position="147"/>
    </location>
</feature>
<sequence>MLPIRRPVALALLLLAGAPGAARAGEPIMPLSEVRAGMRCQGASVVRGVAVSTFDVEVIDIIVGDAAARAPYILFRAEGPAIDRTGIGPGFSGSPIRCPGADGTPRIAGAISEGIGEFGGKTALATPIESVLGEPVDVPVSARSRPDLVARARPISEPMSFGGLSPRVASAVQSAARRVKRVVYATPAPPSGAAFPAAPMVPGSAMAVGLSSGDITSAAVGTVSYVDGDRLWAFGHPLDSAGRRSLFLQDAYVYTVVNNPLGTAETSTYKYAAPGRTIGTLTSDGISAVAGRLGPGPPSYPMKIVALDVDRKKEQVANVQIADETRVGLPVGSSPLTQVGGVALAQMAYSALQGAPARQSSEMCAKIGLLESPGRPLRFCNTYVGGGGGVEGLVGGPLVADFTEMVRQLDAYKFGPLRVSGVEVYLRLRRDLRQGFLLSASGPASARRGSRITTKLEVRRVDGEKLTRTVRLKVPLGMPRGRRTLLFTGTSADVSDGGQDALATVLDLGALLEEGEEDPEGEAGPRTLNALRANVASIHRYDGVSGAFLLPGQVQAEDERIDGAEGMAQRNREVYRDPELRLSGKTALSIVVR</sequence>
<dbReference type="PROSITE" id="PS51494">
    <property type="entry name" value="SPOIVB"/>
    <property type="match status" value="1"/>
</dbReference>
<evidence type="ECO:0000256" key="1">
    <source>
        <dbReference type="SAM" id="SignalP"/>
    </source>
</evidence>